<dbReference type="EMBL" id="JARJCM010000115">
    <property type="protein sequence ID" value="KAJ7028190.1"/>
    <property type="molecule type" value="Genomic_DNA"/>
</dbReference>
<evidence type="ECO:0000313" key="2">
    <source>
        <dbReference type="EMBL" id="KAJ7028190.1"/>
    </source>
</evidence>
<dbReference type="Pfam" id="PF17862">
    <property type="entry name" value="AAA_lid_3"/>
    <property type="match status" value="1"/>
</dbReference>
<reference evidence="2" key="1">
    <citation type="submission" date="2023-03" db="EMBL/GenBank/DDBJ databases">
        <title>Massive genome expansion in bonnet fungi (Mycena s.s.) driven by repeated elements and novel gene families across ecological guilds.</title>
        <authorList>
            <consortium name="Lawrence Berkeley National Laboratory"/>
            <person name="Harder C.B."/>
            <person name="Miyauchi S."/>
            <person name="Viragh M."/>
            <person name="Kuo A."/>
            <person name="Thoen E."/>
            <person name="Andreopoulos B."/>
            <person name="Lu D."/>
            <person name="Skrede I."/>
            <person name="Drula E."/>
            <person name="Henrissat B."/>
            <person name="Morin E."/>
            <person name="Kohler A."/>
            <person name="Barry K."/>
            <person name="LaButti K."/>
            <person name="Morin E."/>
            <person name="Salamov A."/>
            <person name="Lipzen A."/>
            <person name="Mereny Z."/>
            <person name="Hegedus B."/>
            <person name="Baldrian P."/>
            <person name="Stursova M."/>
            <person name="Weitz H."/>
            <person name="Taylor A."/>
            <person name="Grigoriev I.V."/>
            <person name="Nagy L.G."/>
            <person name="Martin F."/>
            <person name="Kauserud H."/>
        </authorList>
    </citation>
    <scope>NUCLEOTIDE SEQUENCE</scope>
    <source>
        <strain evidence="2">CBHHK200</strain>
    </source>
</reference>
<name>A0AAD6WXF1_9AGAR</name>
<keyword evidence="3" id="KW-1185">Reference proteome</keyword>
<dbReference type="AlphaFoldDB" id="A0AAD6WXF1"/>
<comment type="caution">
    <text evidence="2">The sequence shown here is derived from an EMBL/GenBank/DDBJ whole genome shotgun (WGS) entry which is preliminary data.</text>
</comment>
<dbReference type="InterPro" id="IPR041569">
    <property type="entry name" value="AAA_lid_3"/>
</dbReference>
<dbReference type="Gene3D" id="6.10.20.150">
    <property type="match status" value="1"/>
</dbReference>
<feature type="domain" description="AAA ATPase AAA+ lid" evidence="1">
    <location>
        <begin position="20"/>
        <end position="46"/>
    </location>
</feature>
<proteinExistence type="predicted"/>
<sequence length="111" mass="12269">MPLTDDWRACLKKSPVSPEVNLDFLAESTHGYSGADLTEICQRAAKPTIWESIEMDIRRTWEKMARDEAAGEDAMNVEENAAGRRRKTSSLILQGLSFGSRNPSANPGLAM</sequence>
<evidence type="ECO:0000259" key="1">
    <source>
        <dbReference type="Pfam" id="PF17862"/>
    </source>
</evidence>
<protein>
    <recommendedName>
        <fullName evidence="1">AAA ATPase AAA+ lid domain-containing protein</fullName>
    </recommendedName>
</protein>
<dbReference type="Proteomes" id="UP001218188">
    <property type="component" value="Unassembled WGS sequence"/>
</dbReference>
<evidence type="ECO:0000313" key="3">
    <source>
        <dbReference type="Proteomes" id="UP001218188"/>
    </source>
</evidence>
<gene>
    <name evidence="2" type="ORF">C8F04DRAFT_1266232</name>
</gene>
<organism evidence="2 3">
    <name type="scientific">Mycena alexandri</name>
    <dbReference type="NCBI Taxonomy" id="1745969"/>
    <lineage>
        <taxon>Eukaryota</taxon>
        <taxon>Fungi</taxon>
        <taxon>Dikarya</taxon>
        <taxon>Basidiomycota</taxon>
        <taxon>Agaricomycotina</taxon>
        <taxon>Agaricomycetes</taxon>
        <taxon>Agaricomycetidae</taxon>
        <taxon>Agaricales</taxon>
        <taxon>Marasmiineae</taxon>
        <taxon>Mycenaceae</taxon>
        <taxon>Mycena</taxon>
    </lineage>
</organism>
<accession>A0AAD6WXF1</accession>